<name>A0AAD5UI71_9FUNG</name>
<protein>
    <submittedName>
        <fullName evidence="1">Uncharacterized protein</fullName>
    </submittedName>
</protein>
<dbReference type="Proteomes" id="UP001210925">
    <property type="component" value="Unassembled WGS sequence"/>
</dbReference>
<dbReference type="EMBL" id="JADGKB010000051">
    <property type="protein sequence ID" value="KAJ3256418.1"/>
    <property type="molecule type" value="Genomic_DNA"/>
</dbReference>
<sequence length="371" mass="43348">MVDTPIRLLNCTFSMEDLKGDSPDSFDFDDYYENVLDQYCTFSELVSRIAEKYQPISSFCLYYFEQKYNLYPDSFPIDSEEFEQFEKGLELLTQVFQYENEHKSSLFLDSDIEILLLILQRTSVKSLYFQNTIQIGNLKFLSKALENKQFDEIDLTNFYPPVDFFSSFKTVEIKFLCVNTLKFTFQQAVEFAYFIKQKQIPSITFDGINEYFDTIIGPNLHTKTLVIKGNSSLAFLHRNKTVKKLVFICNESYNDNHLKELIEQNTTIANMEIHLNQSLNLQKSVTVNNHLTCFKVGLFPMYREIMKKNVEIKQKNTVALIRACNSVLLLDLPPSVKLEIVQRLLLHFGIGAYHLEQLTLPNIFTRSFFDD</sequence>
<evidence type="ECO:0000313" key="2">
    <source>
        <dbReference type="Proteomes" id="UP001210925"/>
    </source>
</evidence>
<proteinExistence type="predicted"/>
<comment type="caution">
    <text evidence="1">The sequence shown here is derived from an EMBL/GenBank/DDBJ whole genome shotgun (WGS) entry which is preliminary data.</text>
</comment>
<reference evidence="1" key="1">
    <citation type="submission" date="2020-05" db="EMBL/GenBank/DDBJ databases">
        <title>Phylogenomic resolution of chytrid fungi.</title>
        <authorList>
            <person name="Stajich J.E."/>
            <person name="Amses K."/>
            <person name="Simmons R."/>
            <person name="Seto K."/>
            <person name="Myers J."/>
            <person name="Bonds A."/>
            <person name="Quandt C.A."/>
            <person name="Barry K."/>
            <person name="Liu P."/>
            <person name="Grigoriev I."/>
            <person name="Longcore J.E."/>
            <person name="James T.Y."/>
        </authorList>
    </citation>
    <scope>NUCLEOTIDE SEQUENCE</scope>
    <source>
        <strain evidence="1">PLAUS21</strain>
    </source>
</reference>
<gene>
    <name evidence="1" type="ORF">HK103_005547</name>
</gene>
<keyword evidence="2" id="KW-1185">Reference proteome</keyword>
<dbReference type="AlphaFoldDB" id="A0AAD5UI71"/>
<organism evidence="1 2">
    <name type="scientific">Boothiomyces macroporosus</name>
    <dbReference type="NCBI Taxonomy" id="261099"/>
    <lineage>
        <taxon>Eukaryota</taxon>
        <taxon>Fungi</taxon>
        <taxon>Fungi incertae sedis</taxon>
        <taxon>Chytridiomycota</taxon>
        <taxon>Chytridiomycota incertae sedis</taxon>
        <taxon>Chytridiomycetes</taxon>
        <taxon>Rhizophydiales</taxon>
        <taxon>Terramycetaceae</taxon>
        <taxon>Boothiomyces</taxon>
    </lineage>
</organism>
<evidence type="ECO:0000313" key="1">
    <source>
        <dbReference type="EMBL" id="KAJ3256418.1"/>
    </source>
</evidence>
<accession>A0AAD5UI71</accession>